<reference evidence="1 2" key="1">
    <citation type="submission" date="2020-08" db="EMBL/GenBank/DDBJ databases">
        <title>Genome sequence of Diaphorobacter ruginosibacter DSM 27467T.</title>
        <authorList>
            <person name="Hyun D.-W."/>
            <person name="Bae J.-W."/>
        </authorList>
    </citation>
    <scope>NUCLEOTIDE SEQUENCE [LARGE SCALE GENOMIC DNA]</scope>
    <source>
        <strain evidence="1 2">DSM 27467</strain>
    </source>
</reference>
<organism evidence="1 2">
    <name type="scientific">Diaphorobacter ruginosibacter</name>
    <dbReference type="NCBI Taxonomy" id="1715720"/>
    <lineage>
        <taxon>Bacteria</taxon>
        <taxon>Pseudomonadati</taxon>
        <taxon>Pseudomonadota</taxon>
        <taxon>Betaproteobacteria</taxon>
        <taxon>Burkholderiales</taxon>
        <taxon>Comamonadaceae</taxon>
        <taxon>Diaphorobacter</taxon>
    </lineage>
</organism>
<sequence>MSEEINIQPAIELFAQRARQFEEPLSAREFEQAVELLGQWITREHRWLTKDDIAMLGDIGAVLFRASASA</sequence>
<protein>
    <submittedName>
        <fullName evidence="1">Uncharacterized protein</fullName>
    </submittedName>
</protein>
<gene>
    <name evidence="1" type="ORF">H9K76_09075</name>
</gene>
<dbReference type="AlphaFoldDB" id="A0A7G9RTK6"/>
<dbReference type="KEGG" id="drg:H9K76_09075"/>
<proteinExistence type="predicted"/>
<accession>A0A7G9RTK6</accession>
<evidence type="ECO:0000313" key="1">
    <source>
        <dbReference type="EMBL" id="QNN58931.1"/>
    </source>
</evidence>
<keyword evidence="2" id="KW-1185">Reference proteome</keyword>
<name>A0A7G9RTK6_9BURK</name>
<evidence type="ECO:0000313" key="2">
    <source>
        <dbReference type="Proteomes" id="UP000515811"/>
    </source>
</evidence>
<dbReference type="RefSeq" id="WP_187599718.1">
    <property type="nucleotide sequence ID" value="NZ_CP060714.1"/>
</dbReference>
<dbReference type="EMBL" id="CP060714">
    <property type="protein sequence ID" value="QNN58931.1"/>
    <property type="molecule type" value="Genomic_DNA"/>
</dbReference>
<dbReference type="Proteomes" id="UP000515811">
    <property type="component" value="Chromosome"/>
</dbReference>